<accession>A0A0P1BJB4</accession>
<organism evidence="2 3">
    <name type="scientific">Ceraceosorus bombacis</name>
    <dbReference type="NCBI Taxonomy" id="401625"/>
    <lineage>
        <taxon>Eukaryota</taxon>
        <taxon>Fungi</taxon>
        <taxon>Dikarya</taxon>
        <taxon>Basidiomycota</taxon>
        <taxon>Ustilaginomycotina</taxon>
        <taxon>Exobasidiomycetes</taxon>
        <taxon>Ceraceosorales</taxon>
        <taxon>Ceraceosoraceae</taxon>
        <taxon>Ceraceosorus</taxon>
    </lineage>
</organism>
<dbReference type="AlphaFoldDB" id="A0A0P1BJB4"/>
<proteinExistence type="predicted"/>
<evidence type="ECO:0000313" key="3">
    <source>
        <dbReference type="Proteomes" id="UP000054845"/>
    </source>
</evidence>
<reference evidence="2 3" key="1">
    <citation type="submission" date="2014-09" db="EMBL/GenBank/DDBJ databases">
        <authorList>
            <person name="Magalhaes I.L.F."/>
            <person name="Oliveira U."/>
            <person name="Santos F.R."/>
            <person name="Vidigal T.H.D.A."/>
            <person name="Brescovit A.D."/>
            <person name="Santos A.J."/>
        </authorList>
    </citation>
    <scope>NUCLEOTIDE SEQUENCE [LARGE SCALE GENOMIC DNA]</scope>
</reference>
<sequence length="108" mass="11705">MGHKNKRNWDPAFAKPDSIFACQQSSVDKQASLEAMLEKQNREIQRLCKRLGLDGSGSSASVEILSKEHTESSAVCASPVVDMEVASKVQNDTSNVPTGKVSNVNRAE</sequence>
<dbReference type="Proteomes" id="UP000054845">
    <property type="component" value="Unassembled WGS sequence"/>
</dbReference>
<feature type="region of interest" description="Disordered" evidence="1">
    <location>
        <begin position="88"/>
        <end position="108"/>
    </location>
</feature>
<keyword evidence="3" id="KW-1185">Reference proteome</keyword>
<evidence type="ECO:0000313" key="2">
    <source>
        <dbReference type="EMBL" id="CEH15972.1"/>
    </source>
</evidence>
<dbReference type="EMBL" id="CCYA01000273">
    <property type="protein sequence ID" value="CEH15972.1"/>
    <property type="molecule type" value="Genomic_DNA"/>
</dbReference>
<protein>
    <submittedName>
        <fullName evidence="2">Uncharacterized protein</fullName>
    </submittedName>
</protein>
<name>A0A0P1BJB4_9BASI</name>
<evidence type="ECO:0000256" key="1">
    <source>
        <dbReference type="SAM" id="MobiDB-lite"/>
    </source>
</evidence>